<organism evidence="1 2">
    <name type="scientific">Mediterraneibacter butyricigenes</name>
    <dbReference type="NCBI Taxonomy" id="2316025"/>
    <lineage>
        <taxon>Bacteria</taxon>
        <taxon>Bacillati</taxon>
        <taxon>Bacillota</taxon>
        <taxon>Clostridia</taxon>
        <taxon>Lachnospirales</taxon>
        <taxon>Lachnospiraceae</taxon>
        <taxon>Mediterraneibacter</taxon>
    </lineage>
</organism>
<dbReference type="Proteomes" id="UP000265643">
    <property type="component" value="Unassembled WGS sequence"/>
</dbReference>
<dbReference type="AlphaFoldDB" id="A0A391PDL7"/>
<proteinExistence type="predicted"/>
<sequence length="83" mass="9088">MDTRIALIGIIVEKQDSVEELNHLLSMNSKYIVGRMGIPYREKNISIISVAIDAPNDVISSLSGKLGMLPGISTKTIYTKTHS</sequence>
<evidence type="ECO:0000313" key="1">
    <source>
        <dbReference type="EMBL" id="GCA67803.1"/>
    </source>
</evidence>
<dbReference type="SUPFAM" id="SSF55021">
    <property type="entry name" value="ACT-like"/>
    <property type="match status" value="1"/>
</dbReference>
<dbReference type="Pfam" id="PF21699">
    <property type="entry name" value="TM1266-like"/>
    <property type="match status" value="1"/>
</dbReference>
<accession>A0A391PDL7</accession>
<dbReference type="InterPro" id="IPR023860">
    <property type="entry name" value="FeFe-hyd_TM1266"/>
</dbReference>
<dbReference type="InterPro" id="IPR045865">
    <property type="entry name" value="ACT-like_dom_sf"/>
</dbReference>
<reference evidence="2" key="1">
    <citation type="submission" date="2018-09" db="EMBL/GenBank/DDBJ databases">
        <title>Draft Genome Sequence of Mediterraneibacter sp. KCTC 15684.</title>
        <authorList>
            <person name="Kim J.S."/>
            <person name="Han K.I."/>
            <person name="Suh M.K."/>
            <person name="Lee K.C."/>
            <person name="Eom M.K."/>
            <person name="Lee J.H."/>
            <person name="Park S.H."/>
            <person name="Kang S.W."/>
            <person name="Park J.E."/>
            <person name="Oh B.S."/>
            <person name="Yu S.Y."/>
            <person name="Choi S.H."/>
            <person name="Lee D.H."/>
            <person name="Yoon H."/>
            <person name="Kim B."/>
            <person name="Yang S.J."/>
            <person name="Lee J.S."/>
        </authorList>
    </citation>
    <scope>NUCLEOTIDE SEQUENCE [LARGE SCALE GENOMIC DNA]</scope>
    <source>
        <strain evidence="2">KCTC 15684</strain>
    </source>
</reference>
<dbReference type="NCBIfam" id="TIGR03959">
    <property type="entry name" value="hyd_TM1266"/>
    <property type="match status" value="1"/>
</dbReference>
<dbReference type="Gene3D" id="3.30.70.1150">
    <property type="entry name" value="ACT-like. Chain A, domain 2"/>
    <property type="match status" value="1"/>
</dbReference>
<evidence type="ECO:0000313" key="2">
    <source>
        <dbReference type="Proteomes" id="UP000265643"/>
    </source>
</evidence>
<dbReference type="InterPro" id="IPR027271">
    <property type="entry name" value="Acetolactate_synth/TF_NikR_C"/>
</dbReference>
<gene>
    <name evidence="1" type="ORF">KGMB01110_22390</name>
</gene>
<keyword evidence="2" id="KW-1185">Reference proteome</keyword>
<protein>
    <submittedName>
        <fullName evidence="1">CopG family transcriptional regulator</fullName>
    </submittedName>
</protein>
<comment type="caution">
    <text evidence="1">The sequence shown here is derived from an EMBL/GenBank/DDBJ whole genome shotgun (WGS) entry which is preliminary data.</text>
</comment>
<name>A0A391PDL7_9FIRM</name>
<dbReference type="EMBL" id="BHGK01000001">
    <property type="protein sequence ID" value="GCA67803.1"/>
    <property type="molecule type" value="Genomic_DNA"/>
</dbReference>
<dbReference type="RefSeq" id="WP_117603295.1">
    <property type="nucleotide sequence ID" value="NZ_BHGK01000001.1"/>
</dbReference>